<sequence length="47" mass="5110">MRTPSAGALLEWLGQIAELGRLWGSGEAEEDDDPDVIEAVRAIQVMI</sequence>
<gene>
    <name evidence="1" type="ORF">K7862_35980</name>
</gene>
<organism evidence="1 2">
    <name type="scientific">Actinacidiphila acidipaludis</name>
    <dbReference type="NCBI Taxonomy" id="2873382"/>
    <lineage>
        <taxon>Bacteria</taxon>
        <taxon>Bacillati</taxon>
        <taxon>Actinomycetota</taxon>
        <taxon>Actinomycetes</taxon>
        <taxon>Kitasatosporales</taxon>
        <taxon>Streptomycetaceae</taxon>
        <taxon>Actinacidiphila</taxon>
    </lineage>
</organism>
<dbReference type="Proteomes" id="UP000778578">
    <property type="component" value="Unassembled WGS sequence"/>
</dbReference>
<keyword evidence="2" id="KW-1185">Reference proteome</keyword>
<accession>A0ABS7QJ38</accession>
<dbReference type="RefSeq" id="WP_222969775.1">
    <property type="nucleotide sequence ID" value="NZ_JAINZZ010000099.1"/>
</dbReference>
<evidence type="ECO:0000313" key="2">
    <source>
        <dbReference type="Proteomes" id="UP000778578"/>
    </source>
</evidence>
<evidence type="ECO:0000313" key="1">
    <source>
        <dbReference type="EMBL" id="MBY8882993.1"/>
    </source>
</evidence>
<proteinExistence type="predicted"/>
<dbReference type="EMBL" id="JAINZZ010000099">
    <property type="protein sequence ID" value="MBY8882993.1"/>
    <property type="molecule type" value="Genomic_DNA"/>
</dbReference>
<protein>
    <submittedName>
        <fullName evidence="1">Uncharacterized protein</fullName>
    </submittedName>
</protein>
<comment type="caution">
    <text evidence="1">The sequence shown here is derived from an EMBL/GenBank/DDBJ whole genome shotgun (WGS) entry which is preliminary data.</text>
</comment>
<reference evidence="1 2" key="1">
    <citation type="submission" date="2021-08" db="EMBL/GenBank/DDBJ databases">
        <title>WGS of actinomycetes from Thailand.</title>
        <authorList>
            <person name="Thawai C."/>
        </authorList>
    </citation>
    <scope>NUCLEOTIDE SEQUENCE [LARGE SCALE GENOMIC DNA]</scope>
    <source>
        <strain evidence="1 2">PLK6-54</strain>
    </source>
</reference>
<name>A0ABS7QJ38_9ACTN</name>